<organism evidence="1 2">
    <name type="scientific">Mycteria americana</name>
    <name type="common">Wood stork</name>
    <dbReference type="NCBI Taxonomy" id="33587"/>
    <lineage>
        <taxon>Eukaryota</taxon>
        <taxon>Metazoa</taxon>
        <taxon>Chordata</taxon>
        <taxon>Craniata</taxon>
        <taxon>Vertebrata</taxon>
        <taxon>Euteleostomi</taxon>
        <taxon>Archelosauria</taxon>
        <taxon>Archosauria</taxon>
        <taxon>Dinosauria</taxon>
        <taxon>Saurischia</taxon>
        <taxon>Theropoda</taxon>
        <taxon>Coelurosauria</taxon>
        <taxon>Aves</taxon>
        <taxon>Neognathae</taxon>
        <taxon>Neoaves</taxon>
        <taxon>Aequornithes</taxon>
        <taxon>Ciconiiformes</taxon>
        <taxon>Ciconiidae</taxon>
        <taxon>Mycteria</taxon>
    </lineage>
</organism>
<gene>
    <name evidence="1" type="ORF">QYF61_006458</name>
</gene>
<accession>A0AAN7NSL7</accession>
<comment type="caution">
    <text evidence="1">The sequence shown here is derived from an EMBL/GenBank/DDBJ whole genome shotgun (WGS) entry which is preliminary data.</text>
</comment>
<proteinExistence type="predicted"/>
<evidence type="ECO:0000313" key="2">
    <source>
        <dbReference type="Proteomes" id="UP001333110"/>
    </source>
</evidence>
<dbReference type="EMBL" id="JAUNZN010000001">
    <property type="protein sequence ID" value="KAK4829749.1"/>
    <property type="molecule type" value="Genomic_DNA"/>
</dbReference>
<keyword evidence="2" id="KW-1185">Reference proteome</keyword>
<sequence>MVCLASEQNESPNISLHWKRLLILLFNLFINHLDDGIDSTLIKFADDTKLGGEVDMSEWRNILQTDLENLEEWASKNEGKRRLRWDLIPVFQYLKGSYKEDGGSLFTRNHIEKTKNNGYKLHQERFHLDIRKKFFTVRTIIHCNNLPGDMVESPSLEVFRMQLDRVLDNLI</sequence>
<dbReference type="Proteomes" id="UP001333110">
    <property type="component" value="Unassembled WGS sequence"/>
</dbReference>
<evidence type="ECO:0000313" key="1">
    <source>
        <dbReference type="EMBL" id="KAK4829749.1"/>
    </source>
</evidence>
<protein>
    <recommendedName>
        <fullName evidence="3">Reverse transcriptase domain-containing protein</fullName>
    </recommendedName>
</protein>
<dbReference type="AlphaFoldDB" id="A0AAN7NSL7"/>
<reference evidence="1 2" key="1">
    <citation type="journal article" date="2023" name="J. Hered.">
        <title>Chromosome-level genome of the wood stork (Mycteria americana) provides insight into avian chromosome evolution.</title>
        <authorList>
            <person name="Flamio R. Jr."/>
            <person name="Ramstad K.M."/>
        </authorList>
    </citation>
    <scope>NUCLEOTIDE SEQUENCE [LARGE SCALE GENOMIC DNA]</scope>
    <source>
        <strain evidence="1">JAX WOST 10</strain>
    </source>
</reference>
<evidence type="ECO:0008006" key="3">
    <source>
        <dbReference type="Google" id="ProtNLM"/>
    </source>
</evidence>
<name>A0AAN7NSL7_MYCAM</name>